<feature type="compositionally biased region" description="Basic and acidic residues" evidence="1">
    <location>
        <begin position="130"/>
        <end position="163"/>
    </location>
</feature>
<dbReference type="Proteomes" id="UP001391051">
    <property type="component" value="Unassembled WGS sequence"/>
</dbReference>
<dbReference type="RefSeq" id="XP_066694522.1">
    <property type="nucleotide sequence ID" value="XM_066847826.1"/>
</dbReference>
<dbReference type="Gene3D" id="3.40.50.10190">
    <property type="entry name" value="BRCT domain"/>
    <property type="match status" value="1"/>
</dbReference>
<dbReference type="InterPro" id="IPR036420">
    <property type="entry name" value="BRCT_dom_sf"/>
</dbReference>
<accession>A0ABR1PXN5</accession>
<reference evidence="3 4" key="1">
    <citation type="submission" date="2023-01" db="EMBL/GenBank/DDBJ databases">
        <title>Analysis of 21 Apiospora genomes using comparative genomics revels a genus with tremendous synthesis potential of carbohydrate active enzymes and secondary metabolites.</title>
        <authorList>
            <person name="Sorensen T."/>
        </authorList>
    </citation>
    <scope>NUCLEOTIDE SEQUENCE [LARGE SCALE GENOMIC DNA]</scope>
    <source>
        <strain evidence="3 4">CBS 24483</strain>
    </source>
</reference>
<dbReference type="EMBL" id="JAQQWE010000008">
    <property type="protein sequence ID" value="KAK7942491.1"/>
    <property type="molecule type" value="Genomic_DNA"/>
</dbReference>
<proteinExistence type="predicted"/>
<sequence length="326" mass="36023">MSSAEGAAAPPLYIVTSFIWDNEKMVESLQQPEVYHGLDTANEAAKAMMKRYSDKLKLPKGLKKWDFNHHNGADGSYFGILAGGSNGHIGARVKVFKTAQPGDSLPEDGNEAVMKGEDEDEAVKDEDESDTKIEAEDGEETKIEGDDDVAEAKENEDPAKVEGDIEEEEEEEKKPVTRRPKMKKTAVIPSTHRKKIPAGKLNCLEGLKLLFTGTFETMDRKTSVATAIKYGADIITKLEDTDYIVLGTRAGPKKLQEINEKELETINEEEFFQILENGVPQEKRDRMAARQAADDEEGPGEEEEEKPVPKRKGAAASASARKRAKK</sequence>
<evidence type="ECO:0000313" key="4">
    <source>
        <dbReference type="Proteomes" id="UP001391051"/>
    </source>
</evidence>
<dbReference type="InterPro" id="IPR001357">
    <property type="entry name" value="BRCT_dom"/>
</dbReference>
<gene>
    <name evidence="3" type="ORF">PG986_011604</name>
</gene>
<feature type="compositionally biased region" description="Acidic residues" evidence="1">
    <location>
        <begin position="117"/>
        <end position="129"/>
    </location>
</feature>
<organism evidence="3 4">
    <name type="scientific">Apiospora aurea</name>
    <dbReference type="NCBI Taxonomy" id="335848"/>
    <lineage>
        <taxon>Eukaryota</taxon>
        <taxon>Fungi</taxon>
        <taxon>Dikarya</taxon>
        <taxon>Ascomycota</taxon>
        <taxon>Pezizomycotina</taxon>
        <taxon>Sordariomycetes</taxon>
        <taxon>Xylariomycetidae</taxon>
        <taxon>Amphisphaeriales</taxon>
        <taxon>Apiosporaceae</taxon>
        <taxon>Apiospora</taxon>
    </lineage>
</organism>
<comment type="caution">
    <text evidence="3">The sequence shown here is derived from an EMBL/GenBank/DDBJ whole genome shotgun (WGS) entry which is preliminary data.</text>
</comment>
<evidence type="ECO:0000256" key="1">
    <source>
        <dbReference type="SAM" id="MobiDB-lite"/>
    </source>
</evidence>
<evidence type="ECO:0000259" key="2">
    <source>
        <dbReference type="SMART" id="SM00292"/>
    </source>
</evidence>
<dbReference type="SMART" id="SM00292">
    <property type="entry name" value="BRCT"/>
    <property type="match status" value="1"/>
</dbReference>
<keyword evidence="4" id="KW-1185">Reference proteome</keyword>
<dbReference type="GeneID" id="92080888"/>
<protein>
    <submittedName>
        <fullName evidence="3">Replication factor c subunit 1</fullName>
    </submittedName>
</protein>
<feature type="compositionally biased region" description="Acidic residues" evidence="1">
    <location>
        <begin position="294"/>
        <end position="305"/>
    </location>
</feature>
<evidence type="ECO:0000313" key="3">
    <source>
        <dbReference type="EMBL" id="KAK7942491.1"/>
    </source>
</evidence>
<feature type="region of interest" description="Disordered" evidence="1">
    <location>
        <begin position="276"/>
        <end position="326"/>
    </location>
</feature>
<feature type="domain" description="BRCT" evidence="2">
    <location>
        <begin position="201"/>
        <end position="278"/>
    </location>
</feature>
<dbReference type="SUPFAM" id="SSF52113">
    <property type="entry name" value="BRCT domain"/>
    <property type="match status" value="1"/>
</dbReference>
<feature type="region of interest" description="Disordered" evidence="1">
    <location>
        <begin position="99"/>
        <end position="191"/>
    </location>
</feature>
<name>A0ABR1PXN5_9PEZI</name>